<evidence type="ECO:0000256" key="2">
    <source>
        <dbReference type="SAM" id="SignalP"/>
    </source>
</evidence>
<name>A0A975FXV8_9CAUL</name>
<feature type="signal peptide" evidence="2">
    <location>
        <begin position="1"/>
        <end position="25"/>
    </location>
</feature>
<evidence type="ECO:0000313" key="4">
    <source>
        <dbReference type="Proteomes" id="UP000676409"/>
    </source>
</evidence>
<proteinExistence type="predicted"/>
<accession>A0A975FXV8</accession>
<evidence type="ECO:0000313" key="3">
    <source>
        <dbReference type="EMBL" id="QUD86306.1"/>
    </source>
</evidence>
<evidence type="ECO:0000256" key="1">
    <source>
        <dbReference type="SAM" id="Coils"/>
    </source>
</evidence>
<feature type="chain" id="PRO_5037698853" evidence="2">
    <location>
        <begin position="26"/>
        <end position="224"/>
    </location>
</feature>
<feature type="coiled-coil region" evidence="1">
    <location>
        <begin position="191"/>
        <end position="218"/>
    </location>
</feature>
<gene>
    <name evidence="3" type="ORF">KCG34_14490</name>
</gene>
<dbReference type="EMBL" id="CP073078">
    <property type="protein sequence ID" value="QUD86306.1"/>
    <property type="molecule type" value="Genomic_DNA"/>
</dbReference>
<dbReference type="RefSeq" id="WP_211936358.1">
    <property type="nucleotide sequence ID" value="NZ_CP073078.1"/>
</dbReference>
<keyword evidence="2" id="KW-0732">Signal</keyword>
<sequence>MQSRWAGMALGAVVWTLAATGMARADDTDAAPPQTAAALNDSIHDLAERYRLLLRGADETCVADLKATGVEDLNNPQARERDPDYRLLSAGVVRARSVLAECKARAHKYLDQERADLANLVAGQAQADQVLAHYDADMGRRAPMLDRVYDADARLVDQIGEIATFLRAHGVRWSKAAHMFAFRSKADLTAFNALAAKARTLSEALADARNELLAAAKAAQQTQP</sequence>
<keyword evidence="1" id="KW-0175">Coiled coil</keyword>
<dbReference type="Proteomes" id="UP000676409">
    <property type="component" value="Chromosome"/>
</dbReference>
<dbReference type="KEGG" id="caul:KCG34_14490"/>
<dbReference type="AlphaFoldDB" id="A0A975FXV8"/>
<organism evidence="3 4">
    <name type="scientific">Phenylobacterium montanum</name>
    <dbReference type="NCBI Taxonomy" id="2823693"/>
    <lineage>
        <taxon>Bacteria</taxon>
        <taxon>Pseudomonadati</taxon>
        <taxon>Pseudomonadota</taxon>
        <taxon>Alphaproteobacteria</taxon>
        <taxon>Caulobacterales</taxon>
        <taxon>Caulobacteraceae</taxon>
        <taxon>Phenylobacterium</taxon>
    </lineage>
</organism>
<keyword evidence="4" id="KW-1185">Reference proteome</keyword>
<reference evidence="3" key="1">
    <citation type="submission" date="2021-04" db="EMBL/GenBank/DDBJ databases">
        <title>The complete genome sequence of Caulobacter sp. S6.</title>
        <authorList>
            <person name="Tang Y."/>
            <person name="Ouyang W."/>
            <person name="Liu Q."/>
            <person name="Huang B."/>
            <person name="Guo Z."/>
            <person name="Lei P."/>
        </authorList>
    </citation>
    <scope>NUCLEOTIDE SEQUENCE</scope>
    <source>
        <strain evidence="3">S6</strain>
    </source>
</reference>
<protein>
    <submittedName>
        <fullName evidence="3">Uncharacterized protein</fullName>
    </submittedName>
</protein>